<dbReference type="PROSITE" id="PS50846">
    <property type="entry name" value="HMA_2"/>
    <property type="match status" value="1"/>
</dbReference>
<dbReference type="InterPro" id="IPR001810">
    <property type="entry name" value="F-box_dom"/>
</dbReference>
<evidence type="ECO:0000313" key="2">
    <source>
        <dbReference type="EMBL" id="KAK7315138.1"/>
    </source>
</evidence>
<protein>
    <recommendedName>
        <fullName evidence="1">HMA domain-containing protein</fullName>
    </recommendedName>
</protein>
<dbReference type="Pfam" id="PF00646">
    <property type="entry name" value="F-box"/>
    <property type="match status" value="1"/>
</dbReference>
<feature type="domain" description="HMA" evidence="1">
    <location>
        <begin position="428"/>
        <end position="494"/>
    </location>
</feature>
<dbReference type="InterPro" id="IPR006121">
    <property type="entry name" value="HMA_dom"/>
</dbReference>
<dbReference type="InterPro" id="IPR053197">
    <property type="entry name" value="F-box_SCFL_complex_component"/>
</dbReference>
<name>A0AAN9Q104_CANGL</name>
<keyword evidence="3" id="KW-1185">Reference proteome</keyword>
<dbReference type="InterPro" id="IPR053781">
    <property type="entry name" value="F-box_AtFBL13-like"/>
</dbReference>
<dbReference type="EMBL" id="JAYMYQ010000008">
    <property type="protein sequence ID" value="KAK7315138.1"/>
    <property type="molecule type" value="Genomic_DNA"/>
</dbReference>
<organism evidence="2 3">
    <name type="scientific">Canavalia gladiata</name>
    <name type="common">Sword bean</name>
    <name type="synonym">Dolichos gladiatus</name>
    <dbReference type="NCBI Taxonomy" id="3824"/>
    <lineage>
        <taxon>Eukaryota</taxon>
        <taxon>Viridiplantae</taxon>
        <taxon>Streptophyta</taxon>
        <taxon>Embryophyta</taxon>
        <taxon>Tracheophyta</taxon>
        <taxon>Spermatophyta</taxon>
        <taxon>Magnoliopsida</taxon>
        <taxon>eudicotyledons</taxon>
        <taxon>Gunneridae</taxon>
        <taxon>Pentapetalae</taxon>
        <taxon>rosids</taxon>
        <taxon>fabids</taxon>
        <taxon>Fabales</taxon>
        <taxon>Fabaceae</taxon>
        <taxon>Papilionoideae</taxon>
        <taxon>50 kb inversion clade</taxon>
        <taxon>NPAAA clade</taxon>
        <taxon>indigoferoid/millettioid clade</taxon>
        <taxon>Phaseoleae</taxon>
        <taxon>Canavalia</taxon>
    </lineage>
</organism>
<dbReference type="AlphaFoldDB" id="A0AAN9Q104"/>
<gene>
    <name evidence="2" type="ORF">VNO77_33670</name>
</gene>
<accession>A0AAN9Q104</accession>
<reference evidence="2 3" key="1">
    <citation type="submission" date="2024-01" db="EMBL/GenBank/DDBJ databases">
        <title>The genomes of 5 underutilized Papilionoideae crops provide insights into root nodulation and disease resistanc.</title>
        <authorList>
            <person name="Jiang F."/>
        </authorList>
    </citation>
    <scope>NUCLEOTIDE SEQUENCE [LARGE SCALE GENOMIC DNA]</scope>
    <source>
        <strain evidence="2">LVBAO_FW01</strain>
        <tissue evidence="2">Leaves</tissue>
    </source>
</reference>
<comment type="caution">
    <text evidence="2">The sequence shown here is derived from an EMBL/GenBank/DDBJ whole genome shotgun (WGS) entry which is preliminary data.</text>
</comment>
<dbReference type="InterPro" id="IPR036047">
    <property type="entry name" value="F-box-like_dom_sf"/>
</dbReference>
<proteinExistence type="predicted"/>
<sequence length="540" mass="61669">MSGKGYIVKNETVYKAMHDEKKQKVDRLSTLPNCILIYIMTFMTTKEAVQTCILSKRWINLWKYVPTLTASNTQFQMDYIFKNFIQQVLFNRDEFSPLYNVDMEHRRYLHSQILGKLVKYAISHGVEKLRVDVSIRGYLKRVLMFHHSMFSCYSLKYLDLSLHGSMGTIVFPTILDLPELIDCRLKEVAFSSSNNHCAEPFSGCKKLSTLVIDDYILYNAEILCISGDELSTLTLQSGMITLKSCKVQISAPNLKSFTYAGQLTSWISTNQLFEHNLDFLEEATVEILSYENSSNVGYVLKSWLEKISNVKSLTLSLGTIEALALIPNLHTTKPIRFGNLKSLTVKKTVRTPVPKEVLKYLLQDSPHVEKATIIQASLTNLASCSRIPGRLCFCPRIPSQWLSTDSALFGWGKEERRKERFGLEKVSLKKLVLKVELYDNKMKQKAMKTASGLSGVESVSVDMKNKKLTLIGNTDPIDVVSKLRKWCNTEIVSVGPAKEEKNEPLKLYEPYPLYYQMRPPQYTQYHYVNSVEQDHGCVIC</sequence>
<evidence type="ECO:0000259" key="1">
    <source>
        <dbReference type="PROSITE" id="PS50846"/>
    </source>
</evidence>
<evidence type="ECO:0000313" key="3">
    <source>
        <dbReference type="Proteomes" id="UP001367508"/>
    </source>
</evidence>
<dbReference type="Proteomes" id="UP001367508">
    <property type="component" value="Unassembled WGS sequence"/>
</dbReference>
<dbReference type="SUPFAM" id="SSF81383">
    <property type="entry name" value="F-box domain"/>
    <property type="match status" value="1"/>
</dbReference>
<dbReference type="PANTHER" id="PTHR34223:SF51">
    <property type="entry name" value="OS06G0556300 PROTEIN"/>
    <property type="match status" value="1"/>
</dbReference>
<dbReference type="CDD" id="cd22160">
    <property type="entry name" value="F-box_AtFBL13-like"/>
    <property type="match status" value="1"/>
</dbReference>
<dbReference type="GO" id="GO:0046872">
    <property type="term" value="F:metal ion binding"/>
    <property type="evidence" value="ECO:0007669"/>
    <property type="project" value="InterPro"/>
</dbReference>
<dbReference type="Gene3D" id="3.30.70.100">
    <property type="match status" value="1"/>
</dbReference>
<dbReference type="PANTHER" id="PTHR34223">
    <property type="entry name" value="OS11G0201299 PROTEIN"/>
    <property type="match status" value="1"/>
</dbReference>
<dbReference type="Pfam" id="PF00403">
    <property type="entry name" value="HMA"/>
    <property type="match status" value="1"/>
</dbReference>